<gene>
    <name evidence="2" type="ORF">Sango_1635500</name>
</gene>
<dbReference type="Gene3D" id="1.20.5.4130">
    <property type="match status" value="1"/>
</dbReference>
<name>A0AAE1WKE1_9LAMI</name>
<dbReference type="SUPFAM" id="SSF52540">
    <property type="entry name" value="P-loop containing nucleoside triphosphate hydrolases"/>
    <property type="match status" value="1"/>
</dbReference>
<dbReference type="InterPro" id="IPR002182">
    <property type="entry name" value="NB-ARC"/>
</dbReference>
<dbReference type="Pfam" id="PF00931">
    <property type="entry name" value="NB-ARC"/>
    <property type="match status" value="1"/>
</dbReference>
<reference evidence="2" key="2">
    <citation type="journal article" date="2024" name="Plant">
        <title>Genomic evolution and insights into agronomic trait innovations of Sesamum species.</title>
        <authorList>
            <person name="Miao H."/>
            <person name="Wang L."/>
            <person name="Qu L."/>
            <person name="Liu H."/>
            <person name="Sun Y."/>
            <person name="Le M."/>
            <person name="Wang Q."/>
            <person name="Wei S."/>
            <person name="Zheng Y."/>
            <person name="Lin W."/>
            <person name="Duan Y."/>
            <person name="Cao H."/>
            <person name="Xiong S."/>
            <person name="Wang X."/>
            <person name="Wei L."/>
            <person name="Li C."/>
            <person name="Ma Q."/>
            <person name="Ju M."/>
            <person name="Zhao R."/>
            <person name="Li G."/>
            <person name="Mu C."/>
            <person name="Tian Q."/>
            <person name="Mei H."/>
            <person name="Zhang T."/>
            <person name="Gao T."/>
            <person name="Zhang H."/>
        </authorList>
    </citation>
    <scope>NUCLEOTIDE SEQUENCE</scope>
    <source>
        <strain evidence="2">K16</strain>
    </source>
</reference>
<proteinExistence type="predicted"/>
<keyword evidence="3" id="KW-1185">Reference proteome</keyword>
<organism evidence="2 3">
    <name type="scientific">Sesamum angolense</name>
    <dbReference type="NCBI Taxonomy" id="2727404"/>
    <lineage>
        <taxon>Eukaryota</taxon>
        <taxon>Viridiplantae</taxon>
        <taxon>Streptophyta</taxon>
        <taxon>Embryophyta</taxon>
        <taxon>Tracheophyta</taxon>
        <taxon>Spermatophyta</taxon>
        <taxon>Magnoliopsida</taxon>
        <taxon>eudicotyledons</taxon>
        <taxon>Gunneridae</taxon>
        <taxon>Pentapetalae</taxon>
        <taxon>asterids</taxon>
        <taxon>lamiids</taxon>
        <taxon>Lamiales</taxon>
        <taxon>Pedaliaceae</taxon>
        <taxon>Sesamum</taxon>
    </lineage>
</organism>
<reference evidence="2" key="1">
    <citation type="submission" date="2020-06" db="EMBL/GenBank/DDBJ databases">
        <authorList>
            <person name="Li T."/>
            <person name="Hu X."/>
            <person name="Zhang T."/>
            <person name="Song X."/>
            <person name="Zhang H."/>
            <person name="Dai N."/>
            <person name="Sheng W."/>
            <person name="Hou X."/>
            <person name="Wei L."/>
        </authorList>
    </citation>
    <scope>NUCLEOTIDE SEQUENCE</scope>
    <source>
        <strain evidence="2">K16</strain>
        <tissue evidence="2">Leaf</tissue>
    </source>
</reference>
<dbReference type="PANTHER" id="PTHR19338">
    <property type="entry name" value="TRANSLOCASE OF INNER MITOCHONDRIAL MEMBRANE 13 HOMOLOG"/>
    <property type="match status" value="1"/>
</dbReference>
<feature type="domain" description="NB-ARC" evidence="1">
    <location>
        <begin position="158"/>
        <end position="216"/>
    </location>
</feature>
<dbReference type="Proteomes" id="UP001289374">
    <property type="component" value="Unassembled WGS sequence"/>
</dbReference>
<accession>A0AAE1WKE1</accession>
<evidence type="ECO:0000313" key="3">
    <source>
        <dbReference type="Proteomes" id="UP001289374"/>
    </source>
</evidence>
<dbReference type="Gene3D" id="3.40.50.300">
    <property type="entry name" value="P-loop containing nucleotide triphosphate hydrolases"/>
    <property type="match status" value="1"/>
</dbReference>
<dbReference type="EMBL" id="JACGWL010000009">
    <property type="protein sequence ID" value="KAK4394812.1"/>
    <property type="molecule type" value="Genomic_DNA"/>
</dbReference>
<evidence type="ECO:0000313" key="2">
    <source>
        <dbReference type="EMBL" id="KAK4394812.1"/>
    </source>
</evidence>
<dbReference type="AlphaFoldDB" id="A0AAE1WKE1"/>
<dbReference type="PANTHER" id="PTHR19338:SF60">
    <property type="entry name" value="NB-ARC DOMAIN-CONTAINING PROTEIN"/>
    <property type="match status" value="1"/>
</dbReference>
<comment type="caution">
    <text evidence="2">The sequence shown here is derived from an EMBL/GenBank/DDBJ whole genome shotgun (WGS) entry which is preliminary data.</text>
</comment>
<evidence type="ECO:0000259" key="1">
    <source>
        <dbReference type="Pfam" id="PF00931"/>
    </source>
</evidence>
<dbReference type="InterPro" id="IPR027417">
    <property type="entry name" value="P-loop_NTPase"/>
</dbReference>
<sequence length="218" mass="24794">MAVAAYAALLSLMNVLDNVQHPARRDRLHLDINRIQSLQEEVNFLQDFLEVHSQRKSQKMEDLARQMVVVADEVEDIIDFHVVDQLRDGSRDKSHSTTTISSFCQDVDKVIQKIDFIKKELMIVREEWGDLHEQEPVASASVSSSSSGSKNTTVGFDEHLIRIIDELTRDEPNLQILPIAGMGGIGKTTLARNVFDHPYIVNRFDICIWFTISQVYNA</sequence>
<dbReference type="GO" id="GO:0043531">
    <property type="term" value="F:ADP binding"/>
    <property type="evidence" value="ECO:0007669"/>
    <property type="project" value="InterPro"/>
</dbReference>
<protein>
    <submittedName>
        <fullName evidence="2">Disease resistance protein RXW24L</fullName>
    </submittedName>
</protein>